<comment type="caution">
    <text evidence="1">The sequence shown here is derived from an EMBL/GenBank/DDBJ whole genome shotgun (WGS) entry which is preliminary data.</text>
</comment>
<reference evidence="1 2" key="1">
    <citation type="submission" date="2013-07" db="EMBL/GenBank/DDBJ databases">
        <authorList>
            <person name="Weinstock G."/>
            <person name="Sodergren E."/>
            <person name="Wylie T."/>
            <person name="Fulton L."/>
            <person name="Fulton R."/>
            <person name="Fronick C."/>
            <person name="O'Laughlin M."/>
            <person name="Godfrey J."/>
            <person name="Miner T."/>
            <person name="Herter B."/>
            <person name="Appelbaum E."/>
            <person name="Cordes M."/>
            <person name="Lek S."/>
            <person name="Wollam A."/>
            <person name="Pepin K.H."/>
            <person name="Palsikar V.B."/>
            <person name="Mitreva M."/>
            <person name="Wilson R.K."/>
        </authorList>
    </citation>
    <scope>NUCLEOTIDE SEQUENCE [LARGE SCALE GENOMIC DNA]</scope>
    <source>
        <strain evidence="1 2">ATCC 14940</strain>
    </source>
</reference>
<gene>
    <name evidence="1" type="ORF">CLOSYM_03089</name>
</gene>
<dbReference type="AlphaFoldDB" id="A0ABC9TVQ1"/>
<proteinExistence type="predicted"/>
<accession>A0ABC9TVQ1</accession>
<evidence type="ECO:0000313" key="1">
    <source>
        <dbReference type="EMBL" id="ERI75693.1"/>
    </source>
</evidence>
<dbReference type="Proteomes" id="UP000016491">
    <property type="component" value="Unassembled WGS sequence"/>
</dbReference>
<evidence type="ECO:0000313" key="2">
    <source>
        <dbReference type="Proteomes" id="UP000016491"/>
    </source>
</evidence>
<organism evidence="1 2">
    <name type="scientific">[Clostridium] symbiosum ATCC 14940</name>
    <dbReference type="NCBI Taxonomy" id="411472"/>
    <lineage>
        <taxon>Bacteria</taxon>
        <taxon>Bacillati</taxon>
        <taxon>Bacillota</taxon>
        <taxon>Clostridia</taxon>
        <taxon>Lachnospirales</taxon>
        <taxon>Lachnospiraceae</taxon>
        <taxon>Otoolea</taxon>
    </lineage>
</organism>
<protein>
    <submittedName>
        <fullName evidence="1">Uncharacterized protein</fullName>
    </submittedName>
</protein>
<dbReference type="EMBL" id="AWSU01000237">
    <property type="protein sequence ID" value="ERI75693.1"/>
    <property type="molecule type" value="Genomic_DNA"/>
</dbReference>
<sequence>MYTETYIDHSRNPHLAAESFGVLFTGISFRENVQDSYSF</sequence>
<name>A0ABC9TVQ1_CLOSY</name>